<dbReference type="EMBL" id="ATBP01000164">
    <property type="protein sequence ID" value="ETR72290.1"/>
    <property type="molecule type" value="Genomic_DNA"/>
</dbReference>
<keyword evidence="3" id="KW-0479">Metal-binding</keyword>
<feature type="domain" description="Radical SAM core" evidence="6">
    <location>
        <begin position="46"/>
        <end position="183"/>
    </location>
</feature>
<comment type="cofactor">
    <cofactor evidence="1">
        <name>[4Fe-4S] cluster</name>
        <dbReference type="ChEBI" id="CHEBI:49883"/>
    </cofactor>
</comment>
<dbReference type="SFLD" id="SFLDG01082">
    <property type="entry name" value="B12-binding_domain_containing"/>
    <property type="match status" value="1"/>
</dbReference>
<evidence type="ECO:0000259" key="6">
    <source>
        <dbReference type="PROSITE" id="PS51918"/>
    </source>
</evidence>
<evidence type="ECO:0000256" key="2">
    <source>
        <dbReference type="ARBA" id="ARBA00022691"/>
    </source>
</evidence>
<reference evidence="8" key="1">
    <citation type="submission" date="2012-11" db="EMBL/GenBank/DDBJ databases">
        <authorList>
            <person name="Lucero-Rivera Y.E."/>
            <person name="Tovar-Ramirez D."/>
        </authorList>
    </citation>
    <scope>NUCLEOTIDE SEQUENCE [LARGE SCALE GENOMIC DNA]</scope>
    <source>
        <strain evidence="8">Araruama</strain>
    </source>
</reference>
<dbReference type="InterPro" id="IPR051198">
    <property type="entry name" value="BchE-like"/>
</dbReference>
<evidence type="ECO:0000256" key="1">
    <source>
        <dbReference type="ARBA" id="ARBA00001966"/>
    </source>
</evidence>
<dbReference type="GO" id="GO:0003824">
    <property type="term" value="F:catalytic activity"/>
    <property type="evidence" value="ECO:0007669"/>
    <property type="project" value="InterPro"/>
</dbReference>
<dbReference type="InterPro" id="IPR007197">
    <property type="entry name" value="rSAM"/>
</dbReference>
<dbReference type="GO" id="GO:0046872">
    <property type="term" value="F:metal ion binding"/>
    <property type="evidence" value="ECO:0007669"/>
    <property type="project" value="UniProtKB-KW"/>
</dbReference>
<evidence type="ECO:0000256" key="4">
    <source>
        <dbReference type="ARBA" id="ARBA00023004"/>
    </source>
</evidence>
<keyword evidence="4" id="KW-0408">Iron</keyword>
<keyword evidence="2" id="KW-0949">S-adenosyl-L-methionine</keyword>
<dbReference type="PANTHER" id="PTHR43409">
    <property type="entry name" value="ANAEROBIC MAGNESIUM-PROTOPORPHYRIN IX MONOMETHYL ESTER CYCLASE-RELATED"/>
    <property type="match status" value="1"/>
</dbReference>
<gene>
    <name evidence="7" type="ORF">OMM_01840</name>
</gene>
<evidence type="ECO:0000313" key="7">
    <source>
        <dbReference type="EMBL" id="ETR72290.1"/>
    </source>
</evidence>
<accession>A0A1V1PBV4</accession>
<evidence type="ECO:0000313" key="8">
    <source>
        <dbReference type="Proteomes" id="UP000189670"/>
    </source>
</evidence>
<proteinExistence type="predicted"/>
<name>A0A1V1PBV4_9BACT</name>
<keyword evidence="5" id="KW-0411">Iron-sulfur</keyword>
<dbReference type="PROSITE" id="PS51918">
    <property type="entry name" value="RADICAL_SAM"/>
    <property type="match status" value="1"/>
</dbReference>
<sequence>MIPGVSYWDGNKLVINKQSYQKSIAEISDPDFETVDFRYYPGVSPVGAWPSVNVLATRGCPYKCTFCCNPVWQRGVKFIPVSTVIHWLNVLAGKGIKHVYFSDDTTNLNNDWFEELCGSIIKSGLSTRILFRCQFRTDLTTRKQLELARKAGFWMIAYGVESGSQIILDYYQKRKKFQIAQEP</sequence>
<dbReference type="SFLD" id="SFLDS00029">
    <property type="entry name" value="Radical_SAM"/>
    <property type="match status" value="1"/>
</dbReference>
<dbReference type="AlphaFoldDB" id="A0A1V1PBV4"/>
<dbReference type="InterPro" id="IPR023404">
    <property type="entry name" value="rSAM_horseshoe"/>
</dbReference>
<comment type="caution">
    <text evidence="7">The sequence shown here is derived from an EMBL/GenBank/DDBJ whole genome shotgun (WGS) entry which is preliminary data.</text>
</comment>
<dbReference type="Proteomes" id="UP000189670">
    <property type="component" value="Unassembled WGS sequence"/>
</dbReference>
<dbReference type="SUPFAM" id="SSF102114">
    <property type="entry name" value="Radical SAM enzymes"/>
    <property type="match status" value="1"/>
</dbReference>
<organism evidence="7 8">
    <name type="scientific">Candidatus Magnetoglobus multicellularis str. Araruama</name>
    <dbReference type="NCBI Taxonomy" id="890399"/>
    <lineage>
        <taxon>Bacteria</taxon>
        <taxon>Pseudomonadati</taxon>
        <taxon>Thermodesulfobacteriota</taxon>
        <taxon>Desulfobacteria</taxon>
        <taxon>Desulfobacterales</taxon>
        <taxon>Desulfobacteraceae</taxon>
        <taxon>Candidatus Magnetoglobus</taxon>
    </lineage>
</organism>
<evidence type="ECO:0000256" key="5">
    <source>
        <dbReference type="ARBA" id="ARBA00023014"/>
    </source>
</evidence>
<protein>
    <recommendedName>
        <fullName evidence="6">Radical SAM core domain-containing protein</fullName>
    </recommendedName>
</protein>
<dbReference type="Pfam" id="PF04055">
    <property type="entry name" value="Radical_SAM"/>
    <property type="match status" value="1"/>
</dbReference>
<dbReference type="Gene3D" id="3.80.30.20">
    <property type="entry name" value="tm_1862 like domain"/>
    <property type="match status" value="1"/>
</dbReference>
<dbReference type="GO" id="GO:0051536">
    <property type="term" value="F:iron-sulfur cluster binding"/>
    <property type="evidence" value="ECO:0007669"/>
    <property type="project" value="UniProtKB-KW"/>
</dbReference>
<dbReference type="InterPro" id="IPR058240">
    <property type="entry name" value="rSAM_sf"/>
</dbReference>
<evidence type="ECO:0000256" key="3">
    <source>
        <dbReference type="ARBA" id="ARBA00022723"/>
    </source>
</evidence>